<evidence type="ECO:0000313" key="4">
    <source>
        <dbReference type="Proteomes" id="UP000315689"/>
    </source>
</evidence>
<feature type="transmembrane region" description="Helical" evidence="2">
    <location>
        <begin position="7"/>
        <end position="26"/>
    </location>
</feature>
<keyword evidence="2" id="KW-1133">Transmembrane helix</keyword>
<dbReference type="Proteomes" id="UP000315689">
    <property type="component" value="Unassembled WGS sequence"/>
</dbReference>
<dbReference type="AlphaFoldDB" id="A0A554LHH6"/>
<sequence length="240" mass="26295">MTRLKIVLIIFLILFFAGSIYLTWYITKNQQGSADVTGTSTSAPATDSSTSAGLTTDETSKDTTAEKVRLILQPGYNLKTLPYILSPNDGKTVFLGLKSQKADVLENDEWKNLLSDSRALTPGQGFVVMSENGEVYDLPVSATEIDQKTPFTIKLKSGWNAVGNPFTHDIKWNPIIKTSRGSTTLTKALEANFLTKPYAYDSAGKEYSQLEVNDTLKFFQGILIKSGGNLDLILDPTLVP</sequence>
<evidence type="ECO:0000256" key="1">
    <source>
        <dbReference type="SAM" id="MobiDB-lite"/>
    </source>
</evidence>
<dbReference type="EMBL" id="VMGK01000036">
    <property type="protein sequence ID" value="TSC92308.1"/>
    <property type="molecule type" value="Genomic_DNA"/>
</dbReference>
<feature type="region of interest" description="Disordered" evidence="1">
    <location>
        <begin position="36"/>
        <end position="61"/>
    </location>
</feature>
<organism evidence="3 4">
    <name type="scientific">Candidatus Berkelbacteria bacterium Licking1014_7</name>
    <dbReference type="NCBI Taxonomy" id="2017147"/>
    <lineage>
        <taxon>Bacteria</taxon>
        <taxon>Candidatus Berkelbacteria</taxon>
    </lineage>
</organism>
<protein>
    <submittedName>
        <fullName evidence="3">Uncharacterized protein</fullName>
    </submittedName>
</protein>
<evidence type="ECO:0000256" key="2">
    <source>
        <dbReference type="SAM" id="Phobius"/>
    </source>
</evidence>
<name>A0A554LHH6_9BACT</name>
<comment type="caution">
    <text evidence="3">The sequence shown here is derived from an EMBL/GenBank/DDBJ whole genome shotgun (WGS) entry which is preliminary data.</text>
</comment>
<keyword evidence="2" id="KW-0812">Transmembrane</keyword>
<gene>
    <name evidence="3" type="ORF">CEN89_761</name>
</gene>
<proteinExistence type="predicted"/>
<reference evidence="3 4" key="1">
    <citation type="submission" date="2017-07" db="EMBL/GenBank/DDBJ databases">
        <title>Mechanisms for carbon and nitrogen cycling indicate functional differentiation within the Candidate Phyla Radiation.</title>
        <authorList>
            <person name="Danczak R.E."/>
            <person name="Johnston M.D."/>
            <person name="Kenah C."/>
            <person name="Slattery M."/>
            <person name="Wrighton K.C."/>
            <person name="Wilkins M.J."/>
        </authorList>
    </citation>
    <scope>NUCLEOTIDE SEQUENCE [LARGE SCALE GENOMIC DNA]</scope>
    <source>
        <strain evidence="3">Licking1014_7</strain>
    </source>
</reference>
<accession>A0A554LHH6</accession>
<keyword evidence="2" id="KW-0472">Membrane</keyword>
<evidence type="ECO:0000313" key="3">
    <source>
        <dbReference type="EMBL" id="TSC92308.1"/>
    </source>
</evidence>
<feature type="compositionally biased region" description="Low complexity" evidence="1">
    <location>
        <begin position="37"/>
        <end position="52"/>
    </location>
</feature>